<dbReference type="GO" id="GO:0005886">
    <property type="term" value="C:plasma membrane"/>
    <property type="evidence" value="ECO:0007669"/>
    <property type="project" value="UniProtKB-SubCell"/>
</dbReference>
<proteinExistence type="predicted"/>
<evidence type="ECO:0000313" key="7">
    <source>
        <dbReference type="EMBL" id="WGZ92251.1"/>
    </source>
</evidence>
<feature type="transmembrane region" description="Helical" evidence="6">
    <location>
        <begin position="246"/>
        <end position="266"/>
    </location>
</feature>
<dbReference type="PANTHER" id="PTHR30250:SF11">
    <property type="entry name" value="O-ANTIGEN TRANSPORTER-RELATED"/>
    <property type="match status" value="1"/>
</dbReference>
<dbReference type="InterPro" id="IPR002797">
    <property type="entry name" value="Polysacc_synth"/>
</dbReference>
<protein>
    <submittedName>
        <fullName evidence="7">Oligosaccharide flippase family protein</fullName>
    </submittedName>
</protein>
<dbReference type="Pfam" id="PF01943">
    <property type="entry name" value="Polysacc_synt"/>
    <property type="match status" value="1"/>
</dbReference>
<sequence length="482" mass="54370">MLKHGFFYLFAKLTPLLASFILLAVYTRFLTVEDYGLFTTIQAIAYSISGFMFSWFYVGLMRFWSDNSLNEIKLKALVNSVLLIIILLVLICLGLWAFMSQQIYIAVYCGLLFASAACYEAFQRINAMESHSQLYLQAEIRRTILLVLLGLAFIALNYSWQGALFAIFLSNLLVLWQQKFFLNQLKFGLLFDKILLSKILHYGLPLSFSLIFLETIPVIDRLLLAELLDLKAVGQFAIAYNLPNQILMILASSINLAAYPSIIKILETQGEFAAKQKLENYLILLLAVLLPALLGLQVIAVDLYPLLMGKEFVTISLELLPLANLTVFLFILYVFYVSLAFQLAKSIKPSLGLVAAAALLSLVANIGLIPSFNIEGVFIANSLAYVLCLIGGYMIGTRYFPLPLPLIDILKILLASTLMYLILQMFSIEFMPVVNMLIKIVLGALCYGFLVYLFNIAQARQKLRIMMAHYLPRYKYLGHLFS</sequence>
<organism evidence="7">
    <name type="scientific">Candidatus Thiocaldithrix dubininis</name>
    <dbReference type="NCBI Taxonomy" id="3080823"/>
    <lineage>
        <taxon>Bacteria</taxon>
        <taxon>Pseudomonadati</taxon>
        <taxon>Pseudomonadota</taxon>
        <taxon>Gammaproteobacteria</taxon>
        <taxon>Thiotrichales</taxon>
        <taxon>Thiotrichaceae</taxon>
        <taxon>Candidatus Thiocaldithrix</taxon>
    </lineage>
</organism>
<feature type="transmembrane region" description="Helical" evidence="6">
    <location>
        <begin position="103"/>
        <end position="122"/>
    </location>
</feature>
<gene>
    <name evidence="7" type="ORF">QJT80_07130</name>
</gene>
<feature type="transmembrane region" description="Helical" evidence="6">
    <location>
        <begin position="7"/>
        <end position="29"/>
    </location>
</feature>
<evidence type="ECO:0000256" key="1">
    <source>
        <dbReference type="ARBA" id="ARBA00004651"/>
    </source>
</evidence>
<evidence type="ECO:0000256" key="6">
    <source>
        <dbReference type="SAM" id="Phobius"/>
    </source>
</evidence>
<feature type="transmembrane region" description="Helical" evidence="6">
    <location>
        <begin position="143"/>
        <end position="174"/>
    </location>
</feature>
<dbReference type="KEGG" id="tdu:QJT80_07130"/>
<evidence type="ECO:0000256" key="4">
    <source>
        <dbReference type="ARBA" id="ARBA00022989"/>
    </source>
</evidence>
<feature type="transmembrane region" description="Helical" evidence="6">
    <location>
        <begin position="76"/>
        <end position="97"/>
    </location>
</feature>
<feature type="transmembrane region" description="Helical" evidence="6">
    <location>
        <begin position="378"/>
        <end position="400"/>
    </location>
</feature>
<evidence type="ECO:0000256" key="5">
    <source>
        <dbReference type="ARBA" id="ARBA00023136"/>
    </source>
</evidence>
<evidence type="ECO:0000256" key="2">
    <source>
        <dbReference type="ARBA" id="ARBA00022475"/>
    </source>
</evidence>
<feature type="transmembrane region" description="Helical" evidence="6">
    <location>
        <begin position="319"/>
        <end position="339"/>
    </location>
</feature>
<dbReference type="EMBL" id="CP124755">
    <property type="protein sequence ID" value="WGZ92251.1"/>
    <property type="molecule type" value="Genomic_DNA"/>
</dbReference>
<accession>A0AA95KH60</accession>
<comment type="subcellular location">
    <subcellularLocation>
        <location evidence="1">Cell membrane</location>
        <topology evidence="1">Multi-pass membrane protein</topology>
    </subcellularLocation>
</comment>
<feature type="transmembrane region" description="Helical" evidence="6">
    <location>
        <begin position="412"/>
        <end position="430"/>
    </location>
</feature>
<evidence type="ECO:0000256" key="3">
    <source>
        <dbReference type="ARBA" id="ARBA00022692"/>
    </source>
</evidence>
<feature type="transmembrane region" description="Helical" evidence="6">
    <location>
        <begin position="436"/>
        <end position="457"/>
    </location>
</feature>
<keyword evidence="4 6" id="KW-1133">Transmembrane helix</keyword>
<dbReference type="PANTHER" id="PTHR30250">
    <property type="entry name" value="PST FAMILY PREDICTED COLANIC ACID TRANSPORTER"/>
    <property type="match status" value="1"/>
</dbReference>
<feature type="transmembrane region" description="Helical" evidence="6">
    <location>
        <begin position="351"/>
        <end position="372"/>
    </location>
</feature>
<keyword evidence="2" id="KW-1003">Cell membrane</keyword>
<feature type="transmembrane region" description="Helical" evidence="6">
    <location>
        <begin position="41"/>
        <end position="64"/>
    </location>
</feature>
<reference evidence="7" key="1">
    <citation type="journal article" date="2023" name="Int. J. Mol. Sci.">
        <title>Metagenomics Revealed a New Genus 'Candidatus Thiocaldithrix dubininis' gen. nov., sp. nov. and a New Species 'Candidatus Thiothrix putei' sp. nov. in the Family Thiotrichaceae, Some Members of Which Have Traits of Both Na+- and H+-Motive Energetics.</title>
        <authorList>
            <person name="Ravin N.V."/>
            <person name="Muntyan M.S."/>
            <person name="Smolyakov D.D."/>
            <person name="Rudenko T.S."/>
            <person name="Beletsky A.V."/>
            <person name="Mardanov A.V."/>
            <person name="Grabovich M.Y."/>
        </authorList>
    </citation>
    <scope>NUCLEOTIDE SEQUENCE</scope>
    <source>
        <strain evidence="7">GKL-01</strain>
    </source>
</reference>
<keyword evidence="5 6" id="KW-0472">Membrane</keyword>
<keyword evidence="3 6" id="KW-0812">Transmembrane</keyword>
<dbReference type="AlphaFoldDB" id="A0AA95KH60"/>
<feature type="transmembrane region" description="Helical" evidence="6">
    <location>
        <begin position="278"/>
        <end position="299"/>
    </location>
</feature>
<dbReference type="InterPro" id="IPR050833">
    <property type="entry name" value="Poly_Biosynth_Transport"/>
</dbReference>
<reference evidence="7" key="2">
    <citation type="submission" date="2023-04" db="EMBL/GenBank/DDBJ databases">
        <authorList>
            <person name="Beletskiy A.V."/>
            <person name="Mardanov A.V."/>
            <person name="Ravin N.V."/>
        </authorList>
    </citation>
    <scope>NUCLEOTIDE SEQUENCE</scope>
    <source>
        <strain evidence="7">GKL-01</strain>
    </source>
</reference>
<name>A0AA95KH60_9GAMM</name>
<dbReference type="Proteomes" id="UP001300672">
    <property type="component" value="Chromosome"/>
</dbReference>